<protein>
    <recommendedName>
        <fullName evidence="1">Glyoxalase-like domain-containing protein</fullName>
    </recommendedName>
</protein>
<dbReference type="InterPro" id="IPR029068">
    <property type="entry name" value="Glyas_Bleomycin-R_OHBP_Dase"/>
</dbReference>
<dbReference type="InterPro" id="IPR025870">
    <property type="entry name" value="Glyoxalase-like_dom"/>
</dbReference>
<reference evidence="2 3" key="1">
    <citation type="submission" date="2020-08" db="EMBL/GenBank/DDBJ databases">
        <title>Sequencing the genomes of 1000 actinobacteria strains.</title>
        <authorList>
            <person name="Klenk H.-P."/>
        </authorList>
    </citation>
    <scope>NUCLEOTIDE SEQUENCE [LARGE SCALE GENOMIC DNA]</scope>
    <source>
        <strain evidence="2 3">DSM 28967</strain>
    </source>
</reference>
<evidence type="ECO:0000313" key="2">
    <source>
        <dbReference type="EMBL" id="MBB5840726.1"/>
    </source>
</evidence>
<dbReference type="EMBL" id="JACHMY010000001">
    <property type="protein sequence ID" value="MBB5840726.1"/>
    <property type="molecule type" value="Genomic_DNA"/>
</dbReference>
<dbReference type="Gene3D" id="3.10.180.10">
    <property type="entry name" value="2,3-Dihydroxybiphenyl 1,2-Dioxygenase, domain 1"/>
    <property type="match status" value="1"/>
</dbReference>
<dbReference type="AlphaFoldDB" id="A0A7W9JEK9"/>
<sequence>MPENPEFDHLLHCVPDVAAGAEAYTAAGLPAHVNPPYLGFQNAGWRLDERYLEILTIVDADEFATSPFGVSTISWQPTINQLIAAGGGALNFAINVTDVTATQERLLEQGVPCQLHTFTREGSPVSFQELILLDAPAWAPFFITYTPDRVTLVKQYAAHLVDRGAHDLTAFVIETPDPQEAARWLSELTELPVNDTKVELPGGAVWFEEGPADRLTALVLTDRPLTKQILGLELRGVS</sequence>
<keyword evidence="3" id="KW-1185">Reference proteome</keyword>
<dbReference type="RefSeq" id="WP_184803294.1">
    <property type="nucleotide sequence ID" value="NZ_JACHMY010000001.1"/>
</dbReference>
<accession>A0A7W9JEK9</accession>
<dbReference type="SUPFAM" id="SSF54593">
    <property type="entry name" value="Glyoxalase/Bleomycin resistance protein/Dihydroxybiphenyl dioxygenase"/>
    <property type="match status" value="1"/>
</dbReference>
<evidence type="ECO:0000259" key="1">
    <source>
        <dbReference type="Pfam" id="PF13468"/>
    </source>
</evidence>
<dbReference type="Pfam" id="PF13468">
    <property type="entry name" value="Glyoxalase_3"/>
    <property type="match status" value="1"/>
</dbReference>
<dbReference type="Proteomes" id="UP000549971">
    <property type="component" value="Unassembled WGS sequence"/>
</dbReference>
<organism evidence="2 3">
    <name type="scientific">Kribbella italica</name>
    <dbReference type="NCBI Taxonomy" id="1540520"/>
    <lineage>
        <taxon>Bacteria</taxon>
        <taxon>Bacillati</taxon>
        <taxon>Actinomycetota</taxon>
        <taxon>Actinomycetes</taxon>
        <taxon>Propionibacteriales</taxon>
        <taxon>Kribbellaceae</taxon>
        <taxon>Kribbella</taxon>
    </lineage>
</organism>
<proteinExistence type="predicted"/>
<name>A0A7W9JEK9_9ACTN</name>
<evidence type="ECO:0000313" key="3">
    <source>
        <dbReference type="Proteomes" id="UP000549971"/>
    </source>
</evidence>
<gene>
    <name evidence="2" type="ORF">HDA39_007460</name>
</gene>
<feature type="domain" description="Glyoxalase-like" evidence="1">
    <location>
        <begin position="7"/>
        <end position="189"/>
    </location>
</feature>
<comment type="caution">
    <text evidence="2">The sequence shown here is derived from an EMBL/GenBank/DDBJ whole genome shotgun (WGS) entry which is preliminary data.</text>
</comment>